<dbReference type="AlphaFoldDB" id="A0A4R2JL99"/>
<evidence type="ECO:0000313" key="4">
    <source>
        <dbReference type="Proteomes" id="UP000295680"/>
    </source>
</evidence>
<dbReference type="SUPFAM" id="SSF49695">
    <property type="entry name" value="gamma-Crystallin-like"/>
    <property type="match status" value="1"/>
</dbReference>
<organism evidence="3 4">
    <name type="scientific">Actinocrispum wychmicini</name>
    <dbReference type="NCBI Taxonomy" id="1213861"/>
    <lineage>
        <taxon>Bacteria</taxon>
        <taxon>Bacillati</taxon>
        <taxon>Actinomycetota</taxon>
        <taxon>Actinomycetes</taxon>
        <taxon>Pseudonocardiales</taxon>
        <taxon>Pseudonocardiaceae</taxon>
        <taxon>Actinocrispum</taxon>
    </lineage>
</organism>
<name>A0A4R2JL99_9PSEU</name>
<dbReference type="InterPro" id="IPR011024">
    <property type="entry name" value="G_crystallin-like"/>
</dbReference>
<comment type="caution">
    <text evidence="3">The sequence shown here is derived from an EMBL/GenBank/DDBJ whole genome shotgun (WGS) entry which is preliminary data.</text>
</comment>
<dbReference type="Pfam" id="PF03995">
    <property type="entry name" value="Inhibitor_I36"/>
    <property type="match status" value="1"/>
</dbReference>
<evidence type="ECO:0000313" key="3">
    <source>
        <dbReference type="EMBL" id="TCO60833.1"/>
    </source>
</evidence>
<dbReference type="Gene3D" id="2.60.20.10">
    <property type="entry name" value="Crystallins"/>
    <property type="match status" value="1"/>
</dbReference>
<dbReference type="RefSeq" id="WP_132116102.1">
    <property type="nucleotide sequence ID" value="NZ_SLWS01000003.1"/>
</dbReference>
<keyword evidence="4" id="KW-1185">Reference proteome</keyword>
<evidence type="ECO:0000256" key="2">
    <source>
        <dbReference type="SAM" id="SignalP"/>
    </source>
</evidence>
<gene>
    <name evidence="3" type="ORF">EV192_103414</name>
</gene>
<protein>
    <submittedName>
        <fullName evidence="3">Peptidase inhibitor family I36</fullName>
    </submittedName>
</protein>
<feature type="signal peptide" evidence="2">
    <location>
        <begin position="1"/>
        <end position="28"/>
    </location>
</feature>
<proteinExistence type="predicted"/>
<accession>A0A4R2JL99</accession>
<dbReference type="EMBL" id="SLWS01000003">
    <property type="protein sequence ID" value="TCO60833.1"/>
    <property type="molecule type" value="Genomic_DNA"/>
</dbReference>
<dbReference type="Proteomes" id="UP000295680">
    <property type="component" value="Unassembled WGS sequence"/>
</dbReference>
<feature type="region of interest" description="Disordered" evidence="1">
    <location>
        <begin position="116"/>
        <end position="136"/>
    </location>
</feature>
<sequence length="136" mass="14165">MRTRNVLAAGIAALPLLSMLAAAPSAEAATASCPADSLCFWVDTNYSPGAPGVVKHSNPNFTAFPHSACQTGTWNDCISSIANTKGCTAYFHVDANYRGHSHSLAAGDRVPNFAAQPPTGYNDPGFNDKISSDSTC</sequence>
<feature type="chain" id="PRO_5020262182" evidence="2">
    <location>
        <begin position="29"/>
        <end position="136"/>
    </location>
</feature>
<evidence type="ECO:0000256" key="1">
    <source>
        <dbReference type="SAM" id="MobiDB-lite"/>
    </source>
</evidence>
<dbReference type="OrthoDB" id="4828574at2"/>
<keyword evidence="2" id="KW-0732">Signal</keyword>
<reference evidence="3 4" key="1">
    <citation type="submission" date="2019-03" db="EMBL/GenBank/DDBJ databases">
        <title>Genomic Encyclopedia of Type Strains, Phase IV (KMG-IV): sequencing the most valuable type-strain genomes for metagenomic binning, comparative biology and taxonomic classification.</title>
        <authorList>
            <person name="Goeker M."/>
        </authorList>
    </citation>
    <scope>NUCLEOTIDE SEQUENCE [LARGE SCALE GENOMIC DNA]</scope>
    <source>
        <strain evidence="3 4">DSM 45934</strain>
    </source>
</reference>